<dbReference type="Proteomes" id="UP000199077">
    <property type="component" value="Chromosome I"/>
</dbReference>
<dbReference type="OrthoDB" id="4942124at2"/>
<name>A0A1H0TR42_9MICO</name>
<evidence type="ECO:0000313" key="1">
    <source>
        <dbReference type="EMBL" id="SDP56311.1"/>
    </source>
</evidence>
<dbReference type="InterPro" id="IPR036641">
    <property type="entry name" value="HPT_dom_sf"/>
</dbReference>
<dbReference type="EMBL" id="LT629711">
    <property type="protein sequence ID" value="SDP56311.1"/>
    <property type="molecule type" value="Genomic_DNA"/>
</dbReference>
<dbReference type="GO" id="GO:0000160">
    <property type="term" value="P:phosphorelay signal transduction system"/>
    <property type="evidence" value="ECO:0007669"/>
    <property type="project" value="InterPro"/>
</dbReference>
<dbReference type="RefSeq" id="WP_091786982.1">
    <property type="nucleotide sequence ID" value="NZ_LT629711.1"/>
</dbReference>
<dbReference type="SUPFAM" id="SSF47226">
    <property type="entry name" value="Histidine-containing phosphotransfer domain, HPT domain"/>
    <property type="match status" value="1"/>
</dbReference>
<sequence length="129" mass="13143">MADLVDPRVLAALAAELQDPAAAVTIARLYRENLERRVARLDTACGQEDLETAMDVTLSLKVTSATVGALALRSCAQRVEPSLAAGDWVSARSAAAAVRAATPATLGAIDALLGGPLLGAPLDRAPLAG</sequence>
<organism evidence="1 2">
    <name type="scientific">Pedococcus dokdonensis</name>
    <dbReference type="NCBI Taxonomy" id="443156"/>
    <lineage>
        <taxon>Bacteria</taxon>
        <taxon>Bacillati</taxon>
        <taxon>Actinomycetota</taxon>
        <taxon>Actinomycetes</taxon>
        <taxon>Micrococcales</taxon>
        <taxon>Intrasporangiaceae</taxon>
        <taxon>Pedococcus</taxon>
    </lineage>
</organism>
<dbReference type="STRING" id="443156.SAMN04489867_2935"/>
<reference evidence="2" key="1">
    <citation type="submission" date="2016-10" db="EMBL/GenBank/DDBJ databases">
        <authorList>
            <person name="Varghese N."/>
            <person name="Submissions S."/>
        </authorList>
    </citation>
    <scope>NUCLEOTIDE SEQUENCE [LARGE SCALE GENOMIC DNA]</scope>
    <source>
        <strain evidence="2">DSM 22329</strain>
    </source>
</reference>
<dbReference type="Gene3D" id="1.20.120.160">
    <property type="entry name" value="HPT domain"/>
    <property type="match status" value="1"/>
</dbReference>
<proteinExistence type="predicted"/>
<keyword evidence="2" id="KW-1185">Reference proteome</keyword>
<evidence type="ECO:0000313" key="2">
    <source>
        <dbReference type="Proteomes" id="UP000199077"/>
    </source>
</evidence>
<evidence type="ECO:0008006" key="3">
    <source>
        <dbReference type="Google" id="ProtNLM"/>
    </source>
</evidence>
<accession>A0A1H0TR42</accession>
<protein>
    <recommendedName>
        <fullName evidence="3">Hpt domain-containing protein</fullName>
    </recommendedName>
</protein>
<gene>
    <name evidence="1" type="ORF">SAMN04489867_2935</name>
</gene>
<dbReference type="AlphaFoldDB" id="A0A1H0TR42"/>